<dbReference type="Proteomes" id="UP000564836">
    <property type="component" value="Chromosome"/>
</dbReference>
<evidence type="ECO:0000313" key="3">
    <source>
        <dbReference type="Proteomes" id="UP000564836"/>
    </source>
</evidence>
<reference evidence="2 3" key="1">
    <citation type="journal article" date="2017" name="Syst. Appl. Microbiol.">
        <title>Soybeans inoculated with root zone soils of Canadian native legumes harbour diverse and novel Bradyrhizobium spp. that possess agricultural potential.</title>
        <authorList>
            <person name="Bromfield E.S.P."/>
            <person name="Cloutier S."/>
            <person name="Tambong J.T."/>
            <person name="Tran Thi T.V."/>
        </authorList>
    </citation>
    <scope>NUCLEOTIDE SEQUENCE [LARGE SCALE GENOMIC DNA]</scope>
    <source>
        <strain evidence="2 3">323S2</strain>
    </source>
</reference>
<sequence>MALAVAVTLRCRSEAEASKGGGVPLKVHLGRASFEARKGSHLRMTGQLS</sequence>
<reference evidence="1" key="2">
    <citation type="submission" date="2020-06" db="EMBL/GenBank/DDBJ databases">
        <title>Whole Genome Sequence of Bradyrhizobium sp. Strain 323S2.</title>
        <authorList>
            <person name="Bromfield E.S.P."/>
        </authorList>
    </citation>
    <scope>NUCLEOTIDE SEQUENCE [LARGE SCALE GENOMIC DNA]</scope>
    <source>
        <strain evidence="1">323S2</strain>
    </source>
</reference>
<evidence type="ECO:0000313" key="2">
    <source>
        <dbReference type="EMBL" id="UGX97580.1"/>
    </source>
</evidence>
<dbReference type="RefSeq" id="WP_166097066.1">
    <property type="nucleotide sequence ID" value="NZ_CP088280.1"/>
</dbReference>
<organism evidence="1">
    <name type="scientific">Bradyrhizobium barranii subsp. barranii</name>
    <dbReference type="NCBI Taxonomy" id="2823807"/>
    <lineage>
        <taxon>Bacteria</taxon>
        <taxon>Pseudomonadati</taxon>
        <taxon>Pseudomonadota</taxon>
        <taxon>Alphaproteobacteria</taxon>
        <taxon>Hyphomicrobiales</taxon>
        <taxon>Nitrobacteraceae</taxon>
        <taxon>Bradyrhizobium</taxon>
        <taxon>Bradyrhizobium barranii</taxon>
    </lineage>
</organism>
<gene>
    <name evidence="2" type="ORF">G6321_00021550</name>
    <name evidence="1" type="ORF">G6321_46645</name>
</gene>
<accession>A0A7Z0QLN3</accession>
<name>A0A7Z0QLN3_9BRAD</name>
<proteinExistence type="predicted"/>
<protein>
    <submittedName>
        <fullName evidence="1">Uncharacterized protein</fullName>
    </submittedName>
</protein>
<dbReference type="EMBL" id="CP088280">
    <property type="protein sequence ID" value="UGX97580.1"/>
    <property type="molecule type" value="Genomic_DNA"/>
</dbReference>
<reference evidence="2 3" key="3">
    <citation type="journal article" date="2022" name="Int. J. Syst. Evol. Microbiol.">
        <title>Strains of Bradyrhizobium barranii sp. nov. associated with legumes native to Canada are symbionts of soybeans and belong to different subspecies (subsp. barranii subsp. nov. and subsp. apii subsp. nov.) and symbiovars (sv. glycinearum and sv. septentrionale).</title>
        <authorList>
            <person name="Bromfield E.S.P."/>
            <person name="Cloutier S."/>
            <person name="Wasai-Hara S."/>
            <person name="Minamisawa K."/>
        </authorList>
    </citation>
    <scope>NUCLEOTIDE SEQUENCE [LARGE SCALE GENOMIC DNA]</scope>
    <source>
        <strain evidence="2 3">323S2</strain>
    </source>
</reference>
<dbReference type="AlphaFoldDB" id="A0A7Z0QLN3"/>
<dbReference type="EMBL" id="JACBFH010000001">
    <property type="protein sequence ID" value="NYY95622.1"/>
    <property type="molecule type" value="Genomic_DNA"/>
</dbReference>
<evidence type="ECO:0000313" key="1">
    <source>
        <dbReference type="EMBL" id="NYY95622.1"/>
    </source>
</evidence>